<dbReference type="InterPro" id="IPR008991">
    <property type="entry name" value="Translation_prot_SH3-like_sf"/>
</dbReference>
<keyword evidence="1" id="KW-0689">Ribosomal protein</keyword>
<proteinExistence type="predicted"/>
<dbReference type="SUPFAM" id="SSF50104">
    <property type="entry name" value="Translation proteins SH3-like domain"/>
    <property type="match status" value="1"/>
</dbReference>
<reference evidence="3 4" key="1">
    <citation type="submission" date="2016-04" db="EMBL/GenBank/DDBJ databases">
        <authorList>
            <person name="Evans L.H."/>
            <person name="Alamgir A."/>
            <person name="Owens N."/>
            <person name="Weber N.D."/>
            <person name="Virtaneva K."/>
            <person name="Barbian K."/>
            <person name="Babar A."/>
            <person name="Rosenke K."/>
        </authorList>
    </citation>
    <scope>NUCLEOTIDE SEQUENCE [LARGE SCALE GENOMIC DNA]</scope>
    <source>
        <strain evidence="3 4">LMa1</strain>
    </source>
</reference>
<dbReference type="STRING" id="1838280.A6M21_11525"/>
<gene>
    <name evidence="3" type="ORF">A6M21_11525</name>
</gene>
<evidence type="ECO:0008006" key="5">
    <source>
        <dbReference type="Google" id="ProtNLM"/>
    </source>
</evidence>
<keyword evidence="4" id="KW-1185">Reference proteome</keyword>
<evidence type="ECO:0000313" key="4">
    <source>
        <dbReference type="Proteomes" id="UP000078532"/>
    </source>
</evidence>
<name>A0A1B7LDI6_9FIRM</name>
<dbReference type="OrthoDB" id="1683515at2"/>
<evidence type="ECO:0000256" key="1">
    <source>
        <dbReference type="ARBA" id="ARBA00022980"/>
    </source>
</evidence>
<dbReference type="Proteomes" id="UP000078532">
    <property type="component" value="Unassembled WGS sequence"/>
</dbReference>
<organism evidence="3 4">
    <name type="scientific">Desulfotomaculum copahuensis</name>
    <dbReference type="NCBI Taxonomy" id="1838280"/>
    <lineage>
        <taxon>Bacteria</taxon>
        <taxon>Bacillati</taxon>
        <taxon>Bacillota</taxon>
        <taxon>Clostridia</taxon>
        <taxon>Eubacteriales</taxon>
        <taxon>Desulfotomaculaceae</taxon>
        <taxon>Desulfotomaculum</taxon>
    </lineage>
</organism>
<dbReference type="InterPro" id="IPR041985">
    <property type="entry name" value="Ribosomal_eL14_KOW"/>
</dbReference>
<dbReference type="EMBL" id="LYVF01000167">
    <property type="protein sequence ID" value="OAT81165.1"/>
    <property type="molecule type" value="Genomic_DNA"/>
</dbReference>
<dbReference type="GO" id="GO:1990904">
    <property type="term" value="C:ribonucleoprotein complex"/>
    <property type="evidence" value="ECO:0007669"/>
    <property type="project" value="UniProtKB-KW"/>
</dbReference>
<evidence type="ECO:0000256" key="2">
    <source>
        <dbReference type="ARBA" id="ARBA00023274"/>
    </source>
</evidence>
<dbReference type="CDD" id="cd06088">
    <property type="entry name" value="KOW_RPL14"/>
    <property type="match status" value="1"/>
</dbReference>
<dbReference type="AlphaFoldDB" id="A0A1B7LDI6"/>
<dbReference type="Gene3D" id="2.30.30.30">
    <property type="match status" value="1"/>
</dbReference>
<dbReference type="InterPro" id="IPR014722">
    <property type="entry name" value="Rib_uL2_dom2"/>
</dbReference>
<sequence>MNTRIAPGRLVVSTAGRDSGKFYLILDLAGDNMVWLVNGRDRKLAAPKKKNTRHIKVYPRLAAEVAAKIASGQRVNDQDIRKALTHLLNGPEQNPDPEPGGR</sequence>
<comment type="caution">
    <text evidence="3">The sequence shown here is derived from an EMBL/GenBank/DDBJ whole genome shotgun (WGS) entry which is preliminary data.</text>
</comment>
<evidence type="ECO:0000313" key="3">
    <source>
        <dbReference type="EMBL" id="OAT81165.1"/>
    </source>
</evidence>
<accession>A0A1B7LDI6</accession>
<protein>
    <recommendedName>
        <fullName evidence="5">RNA-binding protein</fullName>
    </recommendedName>
</protein>
<keyword evidence="2" id="KW-0687">Ribonucleoprotein</keyword>
<dbReference type="RefSeq" id="WP_066668997.1">
    <property type="nucleotide sequence ID" value="NZ_LYVF01000167.1"/>
</dbReference>
<dbReference type="GO" id="GO:0005840">
    <property type="term" value="C:ribosome"/>
    <property type="evidence" value="ECO:0007669"/>
    <property type="project" value="UniProtKB-KW"/>
</dbReference>